<dbReference type="AlphaFoldDB" id="A0A0L0CPS9"/>
<feature type="compositionally biased region" description="Low complexity" evidence="1">
    <location>
        <begin position="231"/>
        <end position="254"/>
    </location>
</feature>
<gene>
    <name evidence="2" type="ORF">FF38_10649</name>
</gene>
<proteinExistence type="predicted"/>
<dbReference type="OMA" id="TFYFGME"/>
<feature type="compositionally biased region" description="Polar residues" evidence="1">
    <location>
        <begin position="199"/>
        <end position="212"/>
    </location>
</feature>
<evidence type="ECO:0000313" key="2">
    <source>
        <dbReference type="EMBL" id="KNC34271.1"/>
    </source>
</evidence>
<dbReference type="Proteomes" id="UP000037069">
    <property type="component" value="Unassembled WGS sequence"/>
</dbReference>
<accession>A0A0L0CPS9</accession>
<feature type="compositionally biased region" description="Low complexity" evidence="1">
    <location>
        <begin position="173"/>
        <end position="183"/>
    </location>
</feature>
<feature type="region of interest" description="Disordered" evidence="1">
    <location>
        <begin position="778"/>
        <end position="801"/>
    </location>
</feature>
<name>A0A0L0CPS9_LUCCU</name>
<feature type="region of interest" description="Disordered" evidence="1">
    <location>
        <begin position="960"/>
        <end position="988"/>
    </location>
</feature>
<feature type="region of interest" description="Disordered" evidence="1">
    <location>
        <begin position="406"/>
        <end position="428"/>
    </location>
</feature>
<evidence type="ECO:0000313" key="3">
    <source>
        <dbReference type="Proteomes" id="UP000037069"/>
    </source>
</evidence>
<feature type="region of interest" description="Disordered" evidence="1">
    <location>
        <begin position="160"/>
        <end position="280"/>
    </location>
</feature>
<feature type="compositionally biased region" description="Basic and acidic residues" evidence="1">
    <location>
        <begin position="970"/>
        <end position="979"/>
    </location>
</feature>
<dbReference type="OrthoDB" id="5917823at2759"/>
<reference evidence="2 3" key="1">
    <citation type="journal article" date="2015" name="Nat. Commun.">
        <title>Lucilia cuprina genome unlocks parasitic fly biology to underpin future interventions.</title>
        <authorList>
            <person name="Anstead C.A."/>
            <person name="Korhonen P.K."/>
            <person name="Young N.D."/>
            <person name="Hall R.S."/>
            <person name="Jex A.R."/>
            <person name="Murali S.C."/>
            <person name="Hughes D.S."/>
            <person name="Lee S.F."/>
            <person name="Perry T."/>
            <person name="Stroehlein A.J."/>
            <person name="Ansell B.R."/>
            <person name="Breugelmans B."/>
            <person name="Hofmann A."/>
            <person name="Qu J."/>
            <person name="Dugan S."/>
            <person name="Lee S.L."/>
            <person name="Chao H."/>
            <person name="Dinh H."/>
            <person name="Han Y."/>
            <person name="Doddapaneni H.V."/>
            <person name="Worley K.C."/>
            <person name="Muzny D.M."/>
            <person name="Ioannidis P."/>
            <person name="Waterhouse R.M."/>
            <person name="Zdobnov E.M."/>
            <person name="James P.J."/>
            <person name="Bagnall N.H."/>
            <person name="Kotze A.C."/>
            <person name="Gibbs R.A."/>
            <person name="Richards S."/>
            <person name="Batterham P."/>
            <person name="Gasser R.B."/>
        </authorList>
    </citation>
    <scope>NUCLEOTIDE SEQUENCE [LARGE SCALE GENOMIC DNA]</scope>
    <source>
        <strain evidence="2 3">LS</strain>
        <tissue evidence="2">Full body</tissue>
    </source>
</reference>
<evidence type="ECO:0000256" key="1">
    <source>
        <dbReference type="SAM" id="MobiDB-lite"/>
    </source>
</evidence>
<feature type="compositionally biased region" description="Polar residues" evidence="1">
    <location>
        <begin position="255"/>
        <end position="278"/>
    </location>
</feature>
<feature type="compositionally biased region" description="Acidic residues" evidence="1">
    <location>
        <begin position="566"/>
        <end position="577"/>
    </location>
</feature>
<feature type="region of interest" description="Disordered" evidence="1">
    <location>
        <begin position="121"/>
        <end position="143"/>
    </location>
</feature>
<feature type="region of interest" description="Disordered" evidence="1">
    <location>
        <begin position="555"/>
        <end position="577"/>
    </location>
</feature>
<comment type="caution">
    <text evidence="2">The sequence shown here is derived from an EMBL/GenBank/DDBJ whole genome shotgun (WGS) entry which is preliminary data.</text>
</comment>
<feature type="compositionally biased region" description="Low complexity" evidence="1">
    <location>
        <begin position="780"/>
        <end position="794"/>
    </location>
</feature>
<keyword evidence="3" id="KW-1185">Reference proteome</keyword>
<protein>
    <submittedName>
        <fullName evidence="2">Uncharacterized protein</fullName>
    </submittedName>
</protein>
<organism evidence="2 3">
    <name type="scientific">Lucilia cuprina</name>
    <name type="common">Green bottle fly</name>
    <name type="synonym">Australian sheep blowfly</name>
    <dbReference type="NCBI Taxonomy" id="7375"/>
    <lineage>
        <taxon>Eukaryota</taxon>
        <taxon>Metazoa</taxon>
        <taxon>Ecdysozoa</taxon>
        <taxon>Arthropoda</taxon>
        <taxon>Hexapoda</taxon>
        <taxon>Insecta</taxon>
        <taxon>Pterygota</taxon>
        <taxon>Neoptera</taxon>
        <taxon>Endopterygota</taxon>
        <taxon>Diptera</taxon>
        <taxon>Brachycera</taxon>
        <taxon>Muscomorpha</taxon>
        <taxon>Oestroidea</taxon>
        <taxon>Calliphoridae</taxon>
        <taxon>Luciliinae</taxon>
        <taxon>Lucilia</taxon>
    </lineage>
</organism>
<dbReference type="EMBL" id="JRES01000082">
    <property type="protein sequence ID" value="KNC34271.1"/>
    <property type="molecule type" value="Genomic_DNA"/>
</dbReference>
<sequence>MGNTGSAHNLHSECVDSELNSYYTQQYLRRTGETKNKYNQVILGGWSSGRNLNDCKVLPKPTDNLKLRATTNGAILQAGGTISFRSKEQLEERTVISGLDRDKDQPAAFKPMRRCHTLILDSQNESISHRKSAPPTAEFRRSQTLLHVGYNRTKSQENISTNLDDCNNLYPQPATSTPTASTSKVNKYNKKRKAPAAPTNPTSGLTPANPGQNVAADSKNTSLAKPRKYATNSNKPTPQQQQPQNHKPQQNTTPLQRGSNTRTSINSLVPNHQSNIGFTSKLPYRREKSFDAVLLRQKESNEDYTDRTRTSFQRPNILKKRGLSTQPVSNKLEENAHRNVVDTVIEKKKPTRQQTNVTSNKMHITTTNTHCLDKNYPREIRKIEERTLQGECNNLNVNSDIRLKMKHESETDSPSSLNKRKTKTQQSRIPQLKRTFYFGMETTNKSLNSDISITQKVPCRNEEKPVEEDNIVLLNHNIEDEEEIVDNGILVHVRPTLPRRQPETPSFSPAAAWRNLLEEQQRLQHERSKPKNVINNHVIESPICLPTKLKDTAPPLATDHWTPQQDLDDDDEEEPYDLDDKCKTTKLSDNINIESHKHPNSMHIFSLSLPRDVHLQCQKSSMNYMEQENSLKAANCWLVPGFNSLQKFKSHLGKNIVDSRTNSKCTCAAKAANKRNSYHLQTIFGDTFSVDSKSHQPDCDLFKTTTKSTSYHNDNWVLHKSKTNDTALSAIPKTSDDNCFNSSMTTHSLVQLQPKSLTNVCGGKHIVYLPGQNTINGLIKSPKSNTKQTKTSKTTYKRQRQRQEMVRESLQDLTPIQNMPQSNVGVPEKNTHRFSFQSTVRVLEKRRLAEKLSKDAEIQEAQRLNELEAMKRVEEDFQRKRAPEKANLRNQLRLHLKANTENEEYRSLPLNINDRYNNHNTQTLNQHISDVNNNLYCRAEPDGAVSPSLDFKDNLDKVRHSNFPLSSKKNSKDLGRFDSDGEESETQMPDLRCTALLIEPYLHSII</sequence>